<keyword evidence="9" id="KW-0414">Isoprene biosynthesis</keyword>
<comment type="similarity">
    <text evidence="1 9">Belongs to the GHMP kinase family. IspE subfamily.</text>
</comment>
<evidence type="ECO:0000256" key="7">
    <source>
        <dbReference type="ARBA" id="ARBA00022840"/>
    </source>
</evidence>
<dbReference type="GO" id="GO:0019288">
    <property type="term" value="P:isopentenyl diphosphate biosynthetic process, methylerythritol 4-phosphate pathway"/>
    <property type="evidence" value="ECO:0007669"/>
    <property type="project" value="UniProtKB-UniRule"/>
</dbReference>
<dbReference type="HAMAP" id="MF_00061">
    <property type="entry name" value="IspE"/>
    <property type="match status" value="1"/>
</dbReference>
<evidence type="ECO:0000256" key="2">
    <source>
        <dbReference type="ARBA" id="ARBA00012052"/>
    </source>
</evidence>
<evidence type="ECO:0000256" key="8">
    <source>
        <dbReference type="ARBA" id="ARBA00032554"/>
    </source>
</evidence>
<evidence type="ECO:0000256" key="5">
    <source>
        <dbReference type="ARBA" id="ARBA00022741"/>
    </source>
</evidence>
<dbReference type="Proteomes" id="UP000178526">
    <property type="component" value="Unassembled WGS sequence"/>
</dbReference>
<dbReference type="SUPFAM" id="SSF55060">
    <property type="entry name" value="GHMP Kinase, C-terminal domain"/>
    <property type="match status" value="1"/>
</dbReference>
<keyword evidence="4 9" id="KW-0808">Transferase</keyword>
<dbReference type="GO" id="GO:0016114">
    <property type="term" value="P:terpenoid biosynthetic process"/>
    <property type="evidence" value="ECO:0007669"/>
    <property type="project" value="UniProtKB-UniRule"/>
</dbReference>
<dbReference type="InterPro" id="IPR004424">
    <property type="entry name" value="IspE"/>
</dbReference>
<keyword evidence="7 9" id="KW-0067">ATP-binding</keyword>
<dbReference type="Gene3D" id="3.30.70.890">
    <property type="entry name" value="GHMP kinase, C-terminal domain"/>
    <property type="match status" value="1"/>
</dbReference>
<dbReference type="PIRSF" id="PIRSF010376">
    <property type="entry name" value="IspE"/>
    <property type="match status" value="1"/>
</dbReference>
<dbReference type="InterPro" id="IPR006204">
    <property type="entry name" value="GHMP_kinase_N_dom"/>
</dbReference>
<dbReference type="InterPro" id="IPR036554">
    <property type="entry name" value="GHMP_kinase_C_sf"/>
</dbReference>
<feature type="binding site" evidence="9">
    <location>
        <begin position="109"/>
        <end position="119"/>
    </location>
    <ligand>
        <name>ATP</name>
        <dbReference type="ChEBI" id="CHEBI:30616"/>
    </ligand>
</feature>
<comment type="function">
    <text evidence="9">Catalyzes the phosphorylation of the position 2 hydroxy group of 4-diphosphocytidyl-2C-methyl-D-erythritol.</text>
</comment>
<comment type="catalytic activity">
    <reaction evidence="9">
        <text>4-CDP-2-C-methyl-D-erythritol + ATP = 4-CDP-2-C-methyl-D-erythritol 2-phosphate + ADP + H(+)</text>
        <dbReference type="Rhea" id="RHEA:18437"/>
        <dbReference type="ChEBI" id="CHEBI:15378"/>
        <dbReference type="ChEBI" id="CHEBI:30616"/>
        <dbReference type="ChEBI" id="CHEBI:57823"/>
        <dbReference type="ChEBI" id="CHEBI:57919"/>
        <dbReference type="ChEBI" id="CHEBI:456216"/>
        <dbReference type="EC" id="2.7.1.148"/>
    </reaction>
</comment>
<dbReference type="NCBIfam" id="TIGR00154">
    <property type="entry name" value="ispE"/>
    <property type="match status" value="1"/>
</dbReference>
<feature type="domain" description="GHMP kinase N-terminal" evidence="10">
    <location>
        <begin position="81"/>
        <end position="159"/>
    </location>
</feature>
<dbReference type="PANTHER" id="PTHR43527:SF2">
    <property type="entry name" value="4-DIPHOSPHOCYTIDYL-2-C-METHYL-D-ERYTHRITOL KINASE, CHLOROPLASTIC"/>
    <property type="match status" value="1"/>
</dbReference>
<feature type="active site" evidence="9">
    <location>
        <position position="151"/>
    </location>
</feature>
<dbReference type="Pfam" id="PF00288">
    <property type="entry name" value="GHMP_kinases_N"/>
    <property type="match status" value="1"/>
</dbReference>
<evidence type="ECO:0000259" key="11">
    <source>
        <dbReference type="Pfam" id="PF08544"/>
    </source>
</evidence>
<gene>
    <name evidence="9" type="primary">ispE</name>
    <name evidence="12" type="ORF">A2042_08930</name>
</gene>
<sequence length="300" mass="32955">MRRGFLTPLKEFSGEKSIIIKSPAKVNLALNVISKREDDYHNLETIMIPVSLCDYLEIQSIEGDKIKILCNNKKLPLNGRNIINKAVRLLWNEMGKKRGVIISLKKNIPISAGLGGGSSNGASTLLALNKLWGINLSLNRLIELGAKLGADVPFFIYGKPALAKGIGEDIYPVKIKRRFWLVIINPGFPVSTAWVYKNLNLALTKKNKNIKKLTSLLKEGRNPDAWSKYLSNDLESVTLQKFPVLSEIKKLFIEAGALNALMAGSGSSVFGVFSSKRAAESAYSALKGKALGDIFLVKNL</sequence>
<evidence type="ECO:0000256" key="4">
    <source>
        <dbReference type="ARBA" id="ARBA00022679"/>
    </source>
</evidence>
<comment type="pathway">
    <text evidence="9">Isoprenoid biosynthesis; isopentenyl diphosphate biosynthesis via DXP pathway; isopentenyl diphosphate from 1-deoxy-D-xylulose 5-phosphate: step 3/6.</text>
</comment>
<dbReference type="Pfam" id="PF08544">
    <property type="entry name" value="GHMP_kinases_C"/>
    <property type="match status" value="1"/>
</dbReference>
<dbReference type="GO" id="GO:0005524">
    <property type="term" value="F:ATP binding"/>
    <property type="evidence" value="ECO:0007669"/>
    <property type="project" value="UniProtKB-UniRule"/>
</dbReference>
<evidence type="ECO:0000256" key="6">
    <source>
        <dbReference type="ARBA" id="ARBA00022777"/>
    </source>
</evidence>
<protein>
    <recommendedName>
        <fullName evidence="3 9">4-diphosphocytidyl-2-C-methyl-D-erythritol kinase</fullName>
        <shortName evidence="9">CMK</shortName>
        <ecNumber evidence="2 9">2.7.1.148</ecNumber>
    </recommendedName>
    <alternativeName>
        <fullName evidence="8 9">4-(cytidine-5'-diphospho)-2-C-methyl-D-erythritol kinase</fullName>
    </alternativeName>
</protein>
<organism evidence="12 13">
    <name type="scientific">Candidatus Schekmanbacteria bacterium GWA2_38_11</name>
    <dbReference type="NCBI Taxonomy" id="1817876"/>
    <lineage>
        <taxon>Bacteria</taxon>
        <taxon>Candidatus Schekmaniibacteriota</taxon>
    </lineage>
</organism>
<dbReference type="GO" id="GO:0050515">
    <property type="term" value="F:4-(cytidine 5'-diphospho)-2-C-methyl-D-erythritol kinase activity"/>
    <property type="evidence" value="ECO:0007669"/>
    <property type="project" value="UniProtKB-UniRule"/>
</dbReference>
<dbReference type="AlphaFoldDB" id="A0A1F7RAG4"/>
<dbReference type="Gene3D" id="3.30.230.10">
    <property type="match status" value="1"/>
</dbReference>
<feature type="domain" description="GHMP kinase C-terminal" evidence="11">
    <location>
        <begin position="219"/>
        <end position="287"/>
    </location>
</feature>
<feature type="active site" evidence="9">
    <location>
        <position position="25"/>
    </location>
</feature>
<reference evidence="12 13" key="1">
    <citation type="journal article" date="2016" name="Nat. Commun.">
        <title>Thousands of microbial genomes shed light on interconnected biogeochemical processes in an aquifer system.</title>
        <authorList>
            <person name="Anantharaman K."/>
            <person name="Brown C.T."/>
            <person name="Hug L.A."/>
            <person name="Sharon I."/>
            <person name="Castelle C.J."/>
            <person name="Probst A.J."/>
            <person name="Thomas B.C."/>
            <person name="Singh A."/>
            <person name="Wilkins M.J."/>
            <person name="Karaoz U."/>
            <person name="Brodie E.L."/>
            <person name="Williams K.H."/>
            <person name="Hubbard S.S."/>
            <person name="Banfield J.F."/>
        </authorList>
    </citation>
    <scope>NUCLEOTIDE SEQUENCE [LARGE SCALE GENOMIC DNA]</scope>
</reference>
<evidence type="ECO:0000259" key="10">
    <source>
        <dbReference type="Pfam" id="PF00288"/>
    </source>
</evidence>
<keyword evidence="6 9" id="KW-0418">Kinase</keyword>
<dbReference type="EMBL" id="MGDB01000154">
    <property type="protein sequence ID" value="OGL38218.1"/>
    <property type="molecule type" value="Genomic_DNA"/>
</dbReference>
<evidence type="ECO:0000256" key="9">
    <source>
        <dbReference type="HAMAP-Rule" id="MF_00061"/>
    </source>
</evidence>
<evidence type="ECO:0000313" key="13">
    <source>
        <dbReference type="Proteomes" id="UP000178526"/>
    </source>
</evidence>
<dbReference type="SUPFAM" id="SSF54211">
    <property type="entry name" value="Ribosomal protein S5 domain 2-like"/>
    <property type="match status" value="1"/>
</dbReference>
<dbReference type="EC" id="2.7.1.148" evidence="2 9"/>
<dbReference type="NCBIfam" id="NF011202">
    <property type="entry name" value="PRK14608.1"/>
    <property type="match status" value="1"/>
</dbReference>
<keyword evidence="5 9" id="KW-0547">Nucleotide-binding</keyword>
<evidence type="ECO:0000256" key="3">
    <source>
        <dbReference type="ARBA" id="ARBA00017473"/>
    </source>
</evidence>
<accession>A0A1F7RAG4</accession>
<evidence type="ECO:0000256" key="1">
    <source>
        <dbReference type="ARBA" id="ARBA00009684"/>
    </source>
</evidence>
<dbReference type="PANTHER" id="PTHR43527">
    <property type="entry name" value="4-DIPHOSPHOCYTIDYL-2-C-METHYL-D-ERYTHRITOL KINASE, CHLOROPLASTIC"/>
    <property type="match status" value="1"/>
</dbReference>
<evidence type="ECO:0000313" key="12">
    <source>
        <dbReference type="EMBL" id="OGL38218.1"/>
    </source>
</evidence>
<dbReference type="InterPro" id="IPR014721">
    <property type="entry name" value="Ribsml_uS5_D2-typ_fold_subgr"/>
</dbReference>
<proteinExistence type="inferred from homology"/>
<dbReference type="UniPathway" id="UPA00056">
    <property type="reaction ID" value="UER00094"/>
</dbReference>
<name>A0A1F7RAG4_9BACT</name>
<comment type="caution">
    <text evidence="12">The sequence shown here is derived from an EMBL/GenBank/DDBJ whole genome shotgun (WGS) entry which is preliminary data.</text>
</comment>
<dbReference type="InterPro" id="IPR013750">
    <property type="entry name" value="GHMP_kinase_C_dom"/>
</dbReference>
<dbReference type="InterPro" id="IPR020568">
    <property type="entry name" value="Ribosomal_Su5_D2-typ_SF"/>
</dbReference>